<dbReference type="RefSeq" id="XP_014499414.1">
    <property type="nucleotide sequence ID" value="XM_014643928.2"/>
</dbReference>
<dbReference type="PANTHER" id="PTHR31929">
    <property type="entry name" value="SAUR-LIKE AUXIN-RESPONSIVE PROTEIN FAMILY-RELATED"/>
    <property type="match status" value="1"/>
</dbReference>
<dbReference type="GeneID" id="106760499"/>
<dbReference type="Gramene" id="Vradi05g15290.1">
    <property type="protein sequence ID" value="Vradi05g15290.1"/>
    <property type="gene ID" value="Vradi05g15290"/>
</dbReference>
<dbReference type="KEGG" id="vra:106760499"/>
<dbReference type="AlphaFoldDB" id="A0A1S3U076"/>
<gene>
    <name evidence="3" type="primary">LOC106760499</name>
</gene>
<reference evidence="3" key="2">
    <citation type="submission" date="2025-08" db="UniProtKB">
        <authorList>
            <consortium name="RefSeq"/>
        </authorList>
    </citation>
    <scope>IDENTIFICATION</scope>
    <source>
        <tissue evidence="3">Leaf</tissue>
    </source>
</reference>
<comment type="similarity">
    <text evidence="1">Belongs to the ARG7 family.</text>
</comment>
<dbReference type="OrthoDB" id="625231at2759"/>
<evidence type="ECO:0000256" key="1">
    <source>
        <dbReference type="ARBA" id="ARBA00006974"/>
    </source>
</evidence>
<dbReference type="GO" id="GO:0009733">
    <property type="term" value="P:response to auxin"/>
    <property type="evidence" value="ECO:0007669"/>
    <property type="project" value="InterPro"/>
</dbReference>
<dbReference type="Pfam" id="PF02519">
    <property type="entry name" value="Auxin_inducible"/>
    <property type="match status" value="1"/>
</dbReference>
<evidence type="ECO:0000313" key="2">
    <source>
        <dbReference type="Proteomes" id="UP000087766"/>
    </source>
</evidence>
<dbReference type="STRING" id="3916.A0A1S3U076"/>
<evidence type="ECO:0000313" key="3">
    <source>
        <dbReference type="RefSeq" id="XP_014499414.1"/>
    </source>
</evidence>
<name>A0A1S3U076_VIGRR</name>
<organism evidence="2 3">
    <name type="scientific">Vigna radiata var. radiata</name>
    <name type="common">Mung bean</name>
    <name type="synonym">Phaseolus aureus</name>
    <dbReference type="NCBI Taxonomy" id="3916"/>
    <lineage>
        <taxon>Eukaryota</taxon>
        <taxon>Viridiplantae</taxon>
        <taxon>Streptophyta</taxon>
        <taxon>Embryophyta</taxon>
        <taxon>Tracheophyta</taxon>
        <taxon>Spermatophyta</taxon>
        <taxon>Magnoliopsida</taxon>
        <taxon>eudicotyledons</taxon>
        <taxon>Gunneridae</taxon>
        <taxon>Pentapetalae</taxon>
        <taxon>rosids</taxon>
        <taxon>fabids</taxon>
        <taxon>Fabales</taxon>
        <taxon>Fabaceae</taxon>
        <taxon>Papilionoideae</taxon>
        <taxon>50 kb inversion clade</taxon>
        <taxon>NPAAA clade</taxon>
        <taxon>indigoferoid/millettioid clade</taxon>
        <taxon>Phaseoleae</taxon>
        <taxon>Vigna</taxon>
    </lineage>
</organism>
<proteinExistence type="inferred from homology"/>
<keyword evidence="2" id="KW-1185">Reference proteome</keyword>
<sequence>MAIRVSCVLSAKYILRRSNPPANHAAATSVHVPKGHFAVYVGEGKKKRFVIPVSVLNQPSFQQLLSIAEEEFGFSHPMGGLTIPCTEDIFLNITSAFRRP</sequence>
<accession>A0A1S3U076</accession>
<dbReference type="InterPro" id="IPR003676">
    <property type="entry name" value="SAUR_fam"/>
</dbReference>
<dbReference type="Proteomes" id="UP000087766">
    <property type="component" value="Chromosome 5"/>
</dbReference>
<protein>
    <submittedName>
        <fullName evidence="3">Auxin-responsive protein SAUR20-like</fullName>
    </submittedName>
</protein>
<reference evidence="2" key="1">
    <citation type="journal article" date="2014" name="Nat. Commun.">
        <title>Genome sequence of mungbean and insights into evolution within Vigna species.</title>
        <authorList>
            <person name="Kang Y.J."/>
            <person name="Kim S.K."/>
            <person name="Kim M.Y."/>
            <person name="Lestari P."/>
            <person name="Kim K.H."/>
            <person name="Ha B.K."/>
            <person name="Jun T.H."/>
            <person name="Hwang W.J."/>
            <person name="Lee T."/>
            <person name="Lee J."/>
            <person name="Shim S."/>
            <person name="Yoon M.Y."/>
            <person name="Jang Y.E."/>
            <person name="Han K.S."/>
            <person name="Taeprayoon P."/>
            <person name="Yoon N."/>
            <person name="Somta P."/>
            <person name="Tanya P."/>
            <person name="Kim K.S."/>
            <person name="Gwag J.G."/>
            <person name="Moon J.K."/>
            <person name="Lee Y.H."/>
            <person name="Park B.S."/>
            <person name="Bombarely A."/>
            <person name="Doyle J.J."/>
            <person name="Jackson S.A."/>
            <person name="Schafleitner R."/>
            <person name="Srinives P."/>
            <person name="Varshney R.K."/>
            <person name="Lee S.H."/>
        </authorList>
    </citation>
    <scope>NUCLEOTIDE SEQUENCE [LARGE SCALE GENOMIC DNA]</scope>
    <source>
        <strain evidence="2">cv. VC1973A</strain>
    </source>
</reference>